<organism evidence="2 3">
    <name type="scientific">Leptospira interrogans serovar Australis str. 200703203</name>
    <dbReference type="NCBI Taxonomy" id="1085541"/>
    <lineage>
        <taxon>Bacteria</taxon>
        <taxon>Pseudomonadati</taxon>
        <taxon>Spirochaetota</taxon>
        <taxon>Spirochaetia</taxon>
        <taxon>Leptospirales</taxon>
        <taxon>Leptospiraceae</taxon>
        <taxon>Leptospira</taxon>
    </lineage>
</organism>
<keyword evidence="1" id="KW-0812">Transmembrane</keyword>
<dbReference type="AlphaFoldDB" id="N1V058"/>
<sequence>MFLNPVPFYVFLIGIQFLVSISVLALGQALISYEIFTGRILPKIGLRQEWKKINLGFLLITFLYFIISTLGFSKIELF</sequence>
<feature type="transmembrane region" description="Helical" evidence="1">
    <location>
        <begin position="6"/>
        <end position="33"/>
    </location>
</feature>
<dbReference type="EMBL" id="AHNY02000025">
    <property type="protein sequence ID" value="EMY27510.1"/>
    <property type="molecule type" value="Genomic_DNA"/>
</dbReference>
<evidence type="ECO:0000313" key="3">
    <source>
        <dbReference type="Proteomes" id="UP000012220"/>
    </source>
</evidence>
<dbReference type="BioCyc" id="LINT1085541:G11IQ-1005-MONOMER"/>
<keyword evidence="1" id="KW-0472">Membrane</keyword>
<comment type="caution">
    <text evidence="2">The sequence shown here is derived from an EMBL/GenBank/DDBJ whole genome shotgun (WGS) entry which is preliminary data.</text>
</comment>
<gene>
    <name evidence="2" type="ORF">LEP1GSC115_5157</name>
</gene>
<accession>N1V058</accession>
<name>N1V058_LEPIR</name>
<proteinExistence type="predicted"/>
<evidence type="ECO:0000256" key="1">
    <source>
        <dbReference type="SAM" id="Phobius"/>
    </source>
</evidence>
<reference evidence="2 3" key="1">
    <citation type="submission" date="2013-02" db="EMBL/GenBank/DDBJ databases">
        <authorList>
            <person name="Harkins D.M."/>
            <person name="Durkin A.S."/>
            <person name="Brinkac L.M."/>
            <person name="Haft D.H."/>
            <person name="Selengut J.D."/>
            <person name="Sanka R."/>
            <person name="DePew J."/>
            <person name="Purushe J."/>
            <person name="Picardeau M."/>
            <person name="Werts C."/>
            <person name="Goarant C."/>
            <person name="Vinetz J.M."/>
            <person name="Sutton G.G."/>
            <person name="Nierman W.C."/>
            <person name="Fouts D.E."/>
        </authorList>
    </citation>
    <scope>NUCLEOTIDE SEQUENCE [LARGE SCALE GENOMIC DNA]</scope>
    <source>
        <strain evidence="2 3">200703203</strain>
    </source>
</reference>
<keyword evidence="1" id="KW-1133">Transmembrane helix</keyword>
<protein>
    <submittedName>
        <fullName evidence="2">Uncharacterized protein</fullName>
    </submittedName>
</protein>
<feature type="transmembrane region" description="Helical" evidence="1">
    <location>
        <begin position="53"/>
        <end position="72"/>
    </location>
</feature>
<dbReference type="Proteomes" id="UP000012220">
    <property type="component" value="Unassembled WGS sequence"/>
</dbReference>
<evidence type="ECO:0000313" key="2">
    <source>
        <dbReference type="EMBL" id="EMY27510.1"/>
    </source>
</evidence>